<name>A0A484LH62_9ASTE</name>
<gene>
    <name evidence="1" type="ORF">CCAM_LOCUS17450</name>
</gene>
<dbReference type="AlphaFoldDB" id="A0A484LH62"/>
<dbReference type="InterPro" id="IPR004252">
    <property type="entry name" value="Probable_transposase_24"/>
</dbReference>
<dbReference type="OrthoDB" id="1433138at2759"/>
<sequence>MQVDEVFLITCQHKDGSWVDSRSTETYKIKEIAETEDGSISGTRNISSSKKLTVWQETVGGKCKGKVYGTAQLFVLL</sequence>
<protein>
    <submittedName>
        <fullName evidence="1">Uncharacterized protein</fullName>
    </submittedName>
</protein>
<evidence type="ECO:0000313" key="1">
    <source>
        <dbReference type="EMBL" id="VFQ75674.1"/>
    </source>
</evidence>
<dbReference type="Proteomes" id="UP000595140">
    <property type="component" value="Unassembled WGS sequence"/>
</dbReference>
<organism evidence="1 2">
    <name type="scientific">Cuscuta campestris</name>
    <dbReference type="NCBI Taxonomy" id="132261"/>
    <lineage>
        <taxon>Eukaryota</taxon>
        <taxon>Viridiplantae</taxon>
        <taxon>Streptophyta</taxon>
        <taxon>Embryophyta</taxon>
        <taxon>Tracheophyta</taxon>
        <taxon>Spermatophyta</taxon>
        <taxon>Magnoliopsida</taxon>
        <taxon>eudicotyledons</taxon>
        <taxon>Gunneridae</taxon>
        <taxon>Pentapetalae</taxon>
        <taxon>asterids</taxon>
        <taxon>lamiids</taxon>
        <taxon>Solanales</taxon>
        <taxon>Convolvulaceae</taxon>
        <taxon>Cuscuteae</taxon>
        <taxon>Cuscuta</taxon>
        <taxon>Cuscuta subgen. Grammica</taxon>
        <taxon>Cuscuta sect. Cleistogrammica</taxon>
    </lineage>
</organism>
<evidence type="ECO:0000313" key="2">
    <source>
        <dbReference type="Proteomes" id="UP000595140"/>
    </source>
</evidence>
<keyword evidence="2" id="KW-1185">Reference proteome</keyword>
<reference evidence="1 2" key="1">
    <citation type="submission" date="2018-04" db="EMBL/GenBank/DDBJ databases">
        <authorList>
            <person name="Vogel A."/>
        </authorList>
    </citation>
    <scope>NUCLEOTIDE SEQUENCE [LARGE SCALE GENOMIC DNA]</scope>
</reference>
<proteinExistence type="predicted"/>
<accession>A0A484LH62</accession>
<dbReference type="EMBL" id="OOIL02001452">
    <property type="protein sequence ID" value="VFQ75674.1"/>
    <property type="molecule type" value="Genomic_DNA"/>
</dbReference>
<dbReference type="Pfam" id="PF03004">
    <property type="entry name" value="Transposase_24"/>
    <property type="match status" value="1"/>
</dbReference>